<dbReference type="GO" id="GO:0032502">
    <property type="term" value="P:developmental process"/>
    <property type="evidence" value="ECO:0007669"/>
    <property type="project" value="TreeGrafter"/>
</dbReference>
<comment type="caution">
    <text evidence="12">The sequence shown here is derived from an EMBL/GenBank/DDBJ whole genome shotgun (WGS) entry which is preliminary data.</text>
</comment>
<evidence type="ECO:0000256" key="7">
    <source>
        <dbReference type="ARBA" id="ARBA00022490"/>
    </source>
</evidence>
<dbReference type="GO" id="GO:0015031">
    <property type="term" value="P:protein transport"/>
    <property type="evidence" value="ECO:0007669"/>
    <property type="project" value="UniProtKB-KW"/>
</dbReference>
<dbReference type="GO" id="GO:0005737">
    <property type="term" value="C:cytoplasm"/>
    <property type="evidence" value="ECO:0007669"/>
    <property type="project" value="UniProtKB-SubCell"/>
</dbReference>
<evidence type="ECO:0000313" key="12">
    <source>
        <dbReference type="EMBL" id="KAF7995069.1"/>
    </source>
</evidence>
<evidence type="ECO:0000256" key="5">
    <source>
        <dbReference type="ARBA" id="ARBA00017036"/>
    </source>
</evidence>
<evidence type="ECO:0000256" key="4">
    <source>
        <dbReference type="ARBA" id="ARBA00010218"/>
    </source>
</evidence>
<dbReference type="Proteomes" id="UP000639338">
    <property type="component" value="Unassembled WGS sequence"/>
</dbReference>
<dbReference type="AlphaFoldDB" id="A0A835CSJ8"/>
<evidence type="ECO:0000256" key="3">
    <source>
        <dbReference type="ARBA" id="ARBA00004496"/>
    </source>
</evidence>
<evidence type="ECO:0000256" key="8">
    <source>
        <dbReference type="ARBA" id="ARBA00022927"/>
    </source>
</evidence>
<name>A0A835CSJ8_APHGI</name>
<keyword evidence="8" id="KW-0653">Protein transport</keyword>
<organism evidence="12 13">
    <name type="scientific">Aphidius gifuensis</name>
    <name type="common">Parasitoid wasp</name>
    <dbReference type="NCBI Taxonomy" id="684658"/>
    <lineage>
        <taxon>Eukaryota</taxon>
        <taxon>Metazoa</taxon>
        <taxon>Ecdysozoa</taxon>
        <taxon>Arthropoda</taxon>
        <taxon>Hexapoda</taxon>
        <taxon>Insecta</taxon>
        <taxon>Pterygota</taxon>
        <taxon>Neoptera</taxon>
        <taxon>Endopterygota</taxon>
        <taxon>Hymenoptera</taxon>
        <taxon>Apocrita</taxon>
        <taxon>Ichneumonoidea</taxon>
        <taxon>Braconidae</taxon>
        <taxon>Aphidiinae</taxon>
        <taxon>Aphidius</taxon>
    </lineage>
</organism>
<dbReference type="PANTHER" id="PTHR31196:SF2">
    <property type="entry name" value="RNA POLYMERASE II NUCLEAR LOCALIZATION PROTEIN SLC7A6OS-RELATED"/>
    <property type="match status" value="1"/>
</dbReference>
<evidence type="ECO:0000256" key="6">
    <source>
        <dbReference type="ARBA" id="ARBA00022448"/>
    </source>
</evidence>
<evidence type="ECO:0000256" key="9">
    <source>
        <dbReference type="ARBA" id="ARBA00023242"/>
    </source>
</evidence>
<dbReference type="GO" id="GO:0005634">
    <property type="term" value="C:nucleus"/>
    <property type="evidence" value="ECO:0007669"/>
    <property type="project" value="UniProtKB-SubCell"/>
</dbReference>
<feature type="region of interest" description="Disordered" evidence="10">
    <location>
        <begin position="187"/>
        <end position="224"/>
    </location>
</feature>
<dbReference type="EMBL" id="JACMRX010000002">
    <property type="protein sequence ID" value="KAF7995069.1"/>
    <property type="molecule type" value="Genomic_DNA"/>
</dbReference>
<feature type="domain" description="Transcription factor Iwr1" evidence="11">
    <location>
        <begin position="144"/>
        <end position="210"/>
    </location>
</feature>
<comment type="function">
    <text evidence="1">Directs RNA polymerase II nuclear import.</text>
</comment>
<feature type="region of interest" description="Disordered" evidence="10">
    <location>
        <begin position="290"/>
        <end position="315"/>
    </location>
</feature>
<evidence type="ECO:0000259" key="11">
    <source>
        <dbReference type="Pfam" id="PF08574"/>
    </source>
</evidence>
<dbReference type="PANTHER" id="PTHR31196">
    <property type="entry name" value="RNA POLYMERASE II NUCLEAR LOCALIZATION PROTEIN SLC7A6OS-RELATED"/>
    <property type="match status" value="1"/>
</dbReference>
<evidence type="ECO:0000256" key="2">
    <source>
        <dbReference type="ARBA" id="ARBA00004123"/>
    </source>
</evidence>
<sequence>MATVLRIKRRLEDEPLDHLLISCKRRKVDETEEAPVEQNLHRAVVKFAGTLDNQDINIAKHLKNQTKHDLETNYKKLARNKVIEKSRIKVKESSKQNRWKVINCSRAVDDPIDEDDDVSINDNGMTIIDVEDCSTELPNDKVAKYVYDIYYTEDNNDELSFDSSISIHEMEEGWLVNDDYREGEVYRCDNPDDSDSNSESNWRNDYGEEEEEDDDDDDYYDNDNLVNEDDIVQALNRCGVNDEHDEFDGLAEEELSDDEDDYYNGKLDQADIDMGGILYAKYKAKLKYGEFESDEESEYDDDDDDDEAKSNSEMIICNGSIVQEISTNDKEMIN</sequence>
<reference evidence="12 13" key="1">
    <citation type="submission" date="2020-08" db="EMBL/GenBank/DDBJ databases">
        <title>Aphidius gifuensis genome sequencing and assembly.</title>
        <authorList>
            <person name="Du Z."/>
        </authorList>
    </citation>
    <scope>NUCLEOTIDE SEQUENCE [LARGE SCALE GENOMIC DNA]</scope>
    <source>
        <strain evidence="12">YNYX2018</strain>
        <tissue evidence="12">Adults</tissue>
    </source>
</reference>
<dbReference type="InterPro" id="IPR040218">
    <property type="entry name" value="SLC7A6OS"/>
</dbReference>
<dbReference type="InterPro" id="IPR013883">
    <property type="entry name" value="TF_Iwr1_dom"/>
</dbReference>
<evidence type="ECO:0000256" key="10">
    <source>
        <dbReference type="SAM" id="MobiDB-lite"/>
    </source>
</evidence>
<comment type="similarity">
    <text evidence="4">Belongs to the IWR1/SLC7A6OS family.</text>
</comment>
<keyword evidence="9" id="KW-0539">Nucleus</keyword>
<evidence type="ECO:0000313" key="13">
    <source>
        <dbReference type="Proteomes" id="UP000639338"/>
    </source>
</evidence>
<keyword evidence="13" id="KW-1185">Reference proteome</keyword>
<evidence type="ECO:0000256" key="1">
    <source>
        <dbReference type="ARBA" id="ARBA00003202"/>
    </source>
</evidence>
<dbReference type="OrthoDB" id="6255506at2759"/>
<gene>
    <name evidence="12" type="ORF">HCN44_004541</name>
</gene>
<comment type="subcellular location">
    <subcellularLocation>
        <location evidence="3">Cytoplasm</location>
    </subcellularLocation>
    <subcellularLocation>
        <location evidence="2">Nucleus</location>
    </subcellularLocation>
</comment>
<feature type="compositionally biased region" description="Acidic residues" evidence="10">
    <location>
        <begin position="207"/>
        <end position="224"/>
    </location>
</feature>
<protein>
    <recommendedName>
        <fullName evidence="5">Probable RNA polymerase II nuclear localization protein SLC7A6OS</fullName>
    </recommendedName>
</protein>
<keyword evidence="6" id="KW-0813">Transport</keyword>
<accession>A0A835CSJ8</accession>
<dbReference type="Pfam" id="PF08574">
    <property type="entry name" value="Iwr1"/>
    <property type="match status" value="1"/>
</dbReference>
<proteinExistence type="inferred from homology"/>
<keyword evidence="7" id="KW-0963">Cytoplasm</keyword>
<feature type="compositionally biased region" description="Acidic residues" evidence="10">
    <location>
        <begin position="291"/>
        <end position="307"/>
    </location>
</feature>